<accession>A0ABW0ZR40</accession>
<name>A0ABW0ZR40_9ACTN</name>
<dbReference type="SUPFAM" id="SSF54427">
    <property type="entry name" value="NTF2-like"/>
    <property type="match status" value="1"/>
</dbReference>
<evidence type="ECO:0000313" key="2">
    <source>
        <dbReference type="EMBL" id="MFC5744471.1"/>
    </source>
</evidence>
<dbReference type="Proteomes" id="UP001596074">
    <property type="component" value="Unassembled WGS sequence"/>
</dbReference>
<keyword evidence="3" id="KW-1185">Reference proteome</keyword>
<evidence type="ECO:0000313" key="3">
    <source>
        <dbReference type="Proteomes" id="UP001596074"/>
    </source>
</evidence>
<dbReference type="Pfam" id="PF12680">
    <property type="entry name" value="SnoaL_2"/>
    <property type="match status" value="1"/>
</dbReference>
<dbReference type="RefSeq" id="WP_378279954.1">
    <property type="nucleotide sequence ID" value="NZ_JBHSON010000003.1"/>
</dbReference>
<reference evidence="3" key="1">
    <citation type="journal article" date="2019" name="Int. J. Syst. Evol. Microbiol.">
        <title>The Global Catalogue of Microorganisms (GCM) 10K type strain sequencing project: providing services to taxonomists for standard genome sequencing and annotation.</title>
        <authorList>
            <consortium name="The Broad Institute Genomics Platform"/>
            <consortium name="The Broad Institute Genome Sequencing Center for Infectious Disease"/>
            <person name="Wu L."/>
            <person name="Ma J."/>
        </authorList>
    </citation>
    <scope>NUCLEOTIDE SEQUENCE [LARGE SCALE GENOMIC DNA]</scope>
    <source>
        <strain evidence="3">KCTC 42087</strain>
    </source>
</reference>
<sequence length="152" mass="16499">MLQRARARLAKAAGSAEEVGEPDDPHERDLLDRYVAAFENADLPALLGLLTGDAVREVAPEPVELAGREAIGRFLATECPAFGTCRMVRTAYQGRPAFATYLREEDGTHRAYSVEVLTITPDGIARIVTHQRPDLFPTPGLPLSRGGSSIRT</sequence>
<feature type="domain" description="SnoaL-like" evidence="1">
    <location>
        <begin position="32"/>
        <end position="117"/>
    </location>
</feature>
<protein>
    <submittedName>
        <fullName evidence="2">Nuclear transport factor 2 family protein</fullName>
    </submittedName>
</protein>
<gene>
    <name evidence="2" type="ORF">ACFPZN_02455</name>
</gene>
<organism evidence="2 3">
    <name type="scientific">Actinomadura rugatobispora</name>
    <dbReference type="NCBI Taxonomy" id="1994"/>
    <lineage>
        <taxon>Bacteria</taxon>
        <taxon>Bacillati</taxon>
        <taxon>Actinomycetota</taxon>
        <taxon>Actinomycetes</taxon>
        <taxon>Streptosporangiales</taxon>
        <taxon>Thermomonosporaceae</taxon>
        <taxon>Actinomadura</taxon>
    </lineage>
</organism>
<dbReference type="Gene3D" id="3.10.450.50">
    <property type="match status" value="1"/>
</dbReference>
<comment type="caution">
    <text evidence="2">The sequence shown here is derived from an EMBL/GenBank/DDBJ whole genome shotgun (WGS) entry which is preliminary data.</text>
</comment>
<dbReference type="InterPro" id="IPR032710">
    <property type="entry name" value="NTF2-like_dom_sf"/>
</dbReference>
<dbReference type="InterPro" id="IPR037401">
    <property type="entry name" value="SnoaL-like"/>
</dbReference>
<proteinExistence type="predicted"/>
<dbReference type="EMBL" id="JBHSON010000003">
    <property type="protein sequence ID" value="MFC5744471.1"/>
    <property type="molecule type" value="Genomic_DNA"/>
</dbReference>
<evidence type="ECO:0000259" key="1">
    <source>
        <dbReference type="Pfam" id="PF12680"/>
    </source>
</evidence>